<keyword evidence="8" id="KW-0472">Membrane</keyword>
<evidence type="ECO:0000313" key="10">
    <source>
        <dbReference type="EMBL" id="CAG7832973.1"/>
    </source>
</evidence>
<keyword evidence="11" id="KW-1185">Reference proteome</keyword>
<dbReference type="PANTHER" id="PTHR15099:SF2">
    <property type="entry name" value="TRANSMEMBRANE PROTEIN 11, MITOCHONDRIAL"/>
    <property type="match status" value="1"/>
</dbReference>
<keyword evidence="9" id="KW-0732">Signal</keyword>
<evidence type="ECO:0000256" key="6">
    <source>
        <dbReference type="ARBA" id="ARBA00022989"/>
    </source>
</evidence>
<organism evidence="10 11">
    <name type="scientific">Allacma fusca</name>
    <dbReference type="NCBI Taxonomy" id="39272"/>
    <lineage>
        <taxon>Eukaryota</taxon>
        <taxon>Metazoa</taxon>
        <taxon>Ecdysozoa</taxon>
        <taxon>Arthropoda</taxon>
        <taxon>Hexapoda</taxon>
        <taxon>Collembola</taxon>
        <taxon>Symphypleona</taxon>
        <taxon>Sminthuridae</taxon>
        <taxon>Allacma</taxon>
    </lineage>
</organism>
<accession>A0A8J2LJB3</accession>
<dbReference type="Proteomes" id="UP000708208">
    <property type="component" value="Unassembled WGS sequence"/>
</dbReference>
<reference evidence="10" key="1">
    <citation type="submission" date="2021-06" db="EMBL/GenBank/DDBJ databases">
        <authorList>
            <person name="Hodson N. C."/>
            <person name="Mongue J. A."/>
            <person name="Jaron S. K."/>
        </authorList>
    </citation>
    <scope>NUCLEOTIDE SEQUENCE</scope>
</reference>
<keyword evidence="7" id="KW-0496">Mitochondrion</keyword>
<evidence type="ECO:0000256" key="2">
    <source>
        <dbReference type="ARBA" id="ARBA00004448"/>
    </source>
</evidence>
<evidence type="ECO:0000256" key="3">
    <source>
        <dbReference type="ARBA" id="ARBA00006060"/>
    </source>
</evidence>
<evidence type="ECO:0000256" key="8">
    <source>
        <dbReference type="ARBA" id="ARBA00023136"/>
    </source>
</evidence>
<dbReference type="OrthoDB" id="9970856at2759"/>
<dbReference type="Pfam" id="PF14972">
    <property type="entry name" value="Mito_morph_reg"/>
    <property type="match status" value="1"/>
</dbReference>
<sequence length="513" mass="58345">MNLFLISVFWLKLSSISPTPVDSPTDEDEDAELSLLYLRNTSKYGGICDMSLNDQYVLPILRSRTIADMKAAQNILDEYLSKNPDLISKCCYGVGMQGPYPYEIHMSCQTCQDPRNSGSEIHCCRCHNEEPHIYERQHGQVNPCKIKESEFGDPCSFTVMEGVNKELYNPFFQSLNTADSPKDYVTALQKLTTFFYQIFEIPGQSRLACYSLFNNLECKSTNTCGCRESPPFFDYILHSDNKRCIAKNGSVCHIEASFHDGFLEFLAECSEGAECDDAIPYVTCDPILDPNCHLASITLEQTDANSFELLKWNIRACGGFWNKTHKNVWIIKEIYDSENALENFELELDLALKKQTPTIVIEPLALAEQTGRWIAVGNFFHRAGILCGFTSALWYLIWPRQSICGCLSGLGFVCSSLYVLHWNLDPCGKYQVERNVDRLRKLHIPHTGSAVVLRKQNNNMGRKLLHISMSTLSIGVCIFGVYRQRPDFLKTGIFENLNGLKLRKPRNHVEKYI</sequence>
<dbReference type="GO" id="GO:0005743">
    <property type="term" value="C:mitochondrial inner membrane"/>
    <property type="evidence" value="ECO:0007669"/>
    <property type="project" value="UniProtKB-SubCell"/>
</dbReference>
<dbReference type="GO" id="GO:0007007">
    <property type="term" value="P:inner mitochondrial membrane organization"/>
    <property type="evidence" value="ECO:0007669"/>
    <property type="project" value="TreeGrafter"/>
</dbReference>
<evidence type="ECO:0000256" key="4">
    <source>
        <dbReference type="ARBA" id="ARBA00022692"/>
    </source>
</evidence>
<keyword evidence="6" id="KW-1133">Transmembrane helix</keyword>
<keyword evidence="4" id="KW-0812">Transmembrane</keyword>
<evidence type="ECO:0000256" key="9">
    <source>
        <dbReference type="SAM" id="SignalP"/>
    </source>
</evidence>
<evidence type="ECO:0000256" key="7">
    <source>
        <dbReference type="ARBA" id="ARBA00023128"/>
    </source>
</evidence>
<comment type="function">
    <text evidence="1">Plays a role in mitochondrial morphogenesis.</text>
</comment>
<dbReference type="PANTHER" id="PTHR15099">
    <property type="entry name" value="PROTEIN PM1"/>
    <property type="match status" value="1"/>
</dbReference>
<protein>
    <submittedName>
        <fullName evidence="10">Uncharacterized protein</fullName>
    </submittedName>
</protein>
<feature type="signal peptide" evidence="9">
    <location>
        <begin position="1"/>
        <end position="18"/>
    </location>
</feature>
<dbReference type="InterPro" id="IPR026120">
    <property type="entry name" value="TMEM11"/>
</dbReference>
<gene>
    <name evidence="10" type="ORF">AFUS01_LOCUS42626</name>
</gene>
<comment type="similarity">
    <text evidence="3">Belongs to the TMEM11 family.</text>
</comment>
<name>A0A8J2LJB3_9HEXA</name>
<evidence type="ECO:0000256" key="1">
    <source>
        <dbReference type="ARBA" id="ARBA00002812"/>
    </source>
</evidence>
<keyword evidence="5" id="KW-0999">Mitochondrion inner membrane</keyword>
<evidence type="ECO:0000313" key="11">
    <source>
        <dbReference type="Proteomes" id="UP000708208"/>
    </source>
</evidence>
<comment type="subcellular location">
    <subcellularLocation>
        <location evidence="2">Mitochondrion inner membrane</location>
        <topology evidence="2">Multi-pass membrane protein</topology>
    </subcellularLocation>
</comment>
<feature type="chain" id="PRO_5035260578" evidence="9">
    <location>
        <begin position="19"/>
        <end position="513"/>
    </location>
</feature>
<dbReference type="EMBL" id="CAJVCH010567880">
    <property type="protein sequence ID" value="CAG7832973.1"/>
    <property type="molecule type" value="Genomic_DNA"/>
</dbReference>
<proteinExistence type="inferred from homology"/>
<comment type="caution">
    <text evidence="10">The sequence shown here is derived from an EMBL/GenBank/DDBJ whole genome shotgun (WGS) entry which is preliminary data.</text>
</comment>
<dbReference type="AlphaFoldDB" id="A0A8J2LJB3"/>
<evidence type="ECO:0000256" key="5">
    <source>
        <dbReference type="ARBA" id="ARBA00022792"/>
    </source>
</evidence>